<proteinExistence type="inferred from homology"/>
<accession>A0A6V7UUB6</accession>
<evidence type="ECO:0000256" key="7">
    <source>
        <dbReference type="ARBA" id="ARBA00022840"/>
    </source>
</evidence>
<evidence type="ECO:0000256" key="4">
    <source>
        <dbReference type="ARBA" id="ARBA00022679"/>
    </source>
</evidence>
<keyword evidence="3" id="KW-0723">Serine/threonine-protein kinase</keyword>
<evidence type="ECO:0000256" key="2">
    <source>
        <dbReference type="ARBA" id="ARBA00012425"/>
    </source>
</evidence>
<dbReference type="OrthoDB" id="647at2759"/>
<evidence type="ECO:0000313" key="12">
    <source>
        <dbReference type="EMBL" id="CAD2165782.1"/>
    </source>
</evidence>
<dbReference type="InterPro" id="IPR000719">
    <property type="entry name" value="Prot_kinase_dom"/>
</dbReference>
<evidence type="ECO:0000256" key="3">
    <source>
        <dbReference type="ARBA" id="ARBA00022527"/>
    </source>
</evidence>
<protein>
    <recommendedName>
        <fullName evidence="2">cyclin-dependent kinase</fullName>
        <ecNumber evidence="2">2.7.11.22</ecNumber>
    </recommendedName>
</protein>
<gene>
    <name evidence="12" type="ORF">MENT_LOCUS17394</name>
</gene>
<sequence length="450" mass="51405">MADDAPYYRIVPFSPPHDDDVSILPDDGNGLEISSPKIANDHSEVETICEETYTNSGYFGINSDISPHNNEVKSLRVAAMERLRHMEELYQQHLIEQLPVYYPGISGCRSVVEFECLNKISEGTFGVVYRAKEKRTDKIVALKRLKMEKEHQGFPITSLREINMLLKCGNHPNVLNVSEVVVGSSMDKIYLVMEYIEHDIKSLMELMESRKKKWTIPQVKTLMHQLLSGIEHMHEKYVIHRDLKTSNLLLSHLGILKIGDFGLAREFGEPLKSYTPIVVTLWYRSPELLLGTEFYSTPVDMWSIGCIFGEFLKLEPLFPGRTEIDQIQRIFRDIGTPIEQTWPGCMELPGMRNGVFVDTPFNQLHRKFSSALPDNDGYQLLIKLLTLDPSRRLSAKQALESKWFQNNPKPLPPSAFPTWPAKSEHNKKPPNEPSAPRKPIGGFTLKFDPI</sequence>
<reference evidence="12 13" key="1">
    <citation type="submission" date="2020-08" db="EMBL/GenBank/DDBJ databases">
        <authorList>
            <person name="Koutsovoulos G."/>
            <person name="Danchin GJ E."/>
        </authorList>
    </citation>
    <scope>NUCLEOTIDE SEQUENCE [LARGE SCALE GENOMIC DNA]</scope>
</reference>
<dbReference type="GO" id="GO:0005524">
    <property type="term" value="F:ATP binding"/>
    <property type="evidence" value="ECO:0007669"/>
    <property type="project" value="UniProtKB-KW"/>
</dbReference>
<dbReference type="FunFam" id="3.30.200.20:FF:000054">
    <property type="entry name" value="Cyclin-dependent kinase 11B"/>
    <property type="match status" value="1"/>
</dbReference>
<dbReference type="Gene3D" id="3.30.200.20">
    <property type="entry name" value="Phosphorylase Kinase, domain 1"/>
    <property type="match status" value="1"/>
</dbReference>
<dbReference type="GO" id="GO:0040019">
    <property type="term" value="P:positive regulation of embryonic development"/>
    <property type="evidence" value="ECO:0007669"/>
    <property type="project" value="UniProtKB-ARBA"/>
</dbReference>
<dbReference type="EC" id="2.7.11.22" evidence="2"/>
<keyword evidence="5" id="KW-0547">Nucleotide-binding</keyword>
<evidence type="ECO:0000256" key="8">
    <source>
        <dbReference type="ARBA" id="ARBA00047811"/>
    </source>
</evidence>
<dbReference type="FunFam" id="1.10.510.10:FF:000533">
    <property type="entry name" value="cyclin-dependent kinase 10"/>
    <property type="match status" value="1"/>
</dbReference>
<dbReference type="PANTHER" id="PTHR24056">
    <property type="entry name" value="CELL DIVISION PROTEIN KINASE"/>
    <property type="match status" value="1"/>
</dbReference>
<evidence type="ECO:0000259" key="11">
    <source>
        <dbReference type="PROSITE" id="PS50011"/>
    </source>
</evidence>
<dbReference type="InterPro" id="IPR045267">
    <property type="entry name" value="CDK11/PITSLRE_STKc"/>
</dbReference>
<dbReference type="CDD" id="cd07843">
    <property type="entry name" value="STKc_CDC2L1"/>
    <property type="match status" value="1"/>
</dbReference>
<dbReference type="SMART" id="SM00220">
    <property type="entry name" value="S_TKc"/>
    <property type="match status" value="1"/>
</dbReference>
<evidence type="ECO:0000313" key="13">
    <source>
        <dbReference type="Proteomes" id="UP000580250"/>
    </source>
</evidence>
<comment type="similarity">
    <text evidence="1">Belongs to the protein kinase superfamily. CMGC Ser/Thr protein kinase family. CDC2/CDKX subfamily.</text>
</comment>
<dbReference type="InterPro" id="IPR011009">
    <property type="entry name" value="Kinase-like_dom_sf"/>
</dbReference>
<comment type="catalytic activity">
    <reaction evidence="9">
        <text>L-seryl-[protein] + ATP = O-phospho-L-seryl-[protein] + ADP + H(+)</text>
        <dbReference type="Rhea" id="RHEA:17989"/>
        <dbReference type="Rhea" id="RHEA-COMP:9863"/>
        <dbReference type="Rhea" id="RHEA-COMP:11604"/>
        <dbReference type="ChEBI" id="CHEBI:15378"/>
        <dbReference type="ChEBI" id="CHEBI:29999"/>
        <dbReference type="ChEBI" id="CHEBI:30616"/>
        <dbReference type="ChEBI" id="CHEBI:83421"/>
        <dbReference type="ChEBI" id="CHEBI:456216"/>
        <dbReference type="EC" id="2.7.11.22"/>
    </reaction>
</comment>
<dbReference type="PROSITE" id="PS50011">
    <property type="entry name" value="PROTEIN_KINASE_DOM"/>
    <property type="match status" value="1"/>
</dbReference>
<keyword evidence="7" id="KW-0067">ATP-binding</keyword>
<dbReference type="PANTHER" id="PTHR24056:SF107">
    <property type="entry name" value="CYCLIN-DEPENDENT KINASE 11A-RELATED"/>
    <property type="match status" value="1"/>
</dbReference>
<evidence type="ECO:0000256" key="1">
    <source>
        <dbReference type="ARBA" id="ARBA00006485"/>
    </source>
</evidence>
<dbReference type="Gene3D" id="1.10.510.10">
    <property type="entry name" value="Transferase(Phosphotransferase) domain 1"/>
    <property type="match status" value="1"/>
</dbReference>
<comment type="catalytic activity">
    <reaction evidence="8">
        <text>L-threonyl-[protein] + ATP = O-phospho-L-threonyl-[protein] + ADP + H(+)</text>
        <dbReference type="Rhea" id="RHEA:46608"/>
        <dbReference type="Rhea" id="RHEA-COMP:11060"/>
        <dbReference type="Rhea" id="RHEA-COMP:11605"/>
        <dbReference type="ChEBI" id="CHEBI:15378"/>
        <dbReference type="ChEBI" id="CHEBI:30013"/>
        <dbReference type="ChEBI" id="CHEBI:30616"/>
        <dbReference type="ChEBI" id="CHEBI:61977"/>
        <dbReference type="ChEBI" id="CHEBI:456216"/>
        <dbReference type="EC" id="2.7.11.22"/>
    </reaction>
</comment>
<dbReference type="EMBL" id="CAJEWN010000112">
    <property type="protein sequence ID" value="CAD2165782.1"/>
    <property type="molecule type" value="Genomic_DNA"/>
</dbReference>
<dbReference type="InterPro" id="IPR050108">
    <property type="entry name" value="CDK"/>
</dbReference>
<dbReference type="GO" id="GO:0005634">
    <property type="term" value="C:nucleus"/>
    <property type="evidence" value="ECO:0007669"/>
    <property type="project" value="TreeGrafter"/>
</dbReference>
<evidence type="ECO:0000256" key="10">
    <source>
        <dbReference type="SAM" id="MobiDB-lite"/>
    </source>
</evidence>
<evidence type="ECO:0000256" key="6">
    <source>
        <dbReference type="ARBA" id="ARBA00022777"/>
    </source>
</evidence>
<feature type="domain" description="Protein kinase" evidence="11">
    <location>
        <begin position="114"/>
        <end position="404"/>
    </location>
</feature>
<evidence type="ECO:0000256" key="5">
    <source>
        <dbReference type="ARBA" id="ARBA00022741"/>
    </source>
</evidence>
<dbReference type="SUPFAM" id="SSF56112">
    <property type="entry name" value="Protein kinase-like (PK-like)"/>
    <property type="match status" value="1"/>
</dbReference>
<keyword evidence="4" id="KW-0808">Transferase</keyword>
<dbReference type="InterPro" id="IPR008271">
    <property type="entry name" value="Ser/Thr_kinase_AS"/>
</dbReference>
<dbReference type="AlphaFoldDB" id="A0A6V7UUB6"/>
<dbReference type="GO" id="GO:0004693">
    <property type="term" value="F:cyclin-dependent protein serine/threonine kinase activity"/>
    <property type="evidence" value="ECO:0007669"/>
    <property type="project" value="UniProtKB-EC"/>
</dbReference>
<dbReference type="PROSITE" id="PS00108">
    <property type="entry name" value="PROTEIN_KINASE_ST"/>
    <property type="match status" value="1"/>
</dbReference>
<dbReference type="Proteomes" id="UP000580250">
    <property type="component" value="Unassembled WGS sequence"/>
</dbReference>
<comment type="caution">
    <text evidence="12">The sequence shown here is derived from an EMBL/GenBank/DDBJ whole genome shotgun (WGS) entry which is preliminary data.</text>
</comment>
<dbReference type="Pfam" id="PF00069">
    <property type="entry name" value="Pkinase"/>
    <property type="match status" value="1"/>
</dbReference>
<organism evidence="12 13">
    <name type="scientific">Meloidogyne enterolobii</name>
    <name type="common">Root-knot nematode worm</name>
    <name type="synonym">Meloidogyne mayaguensis</name>
    <dbReference type="NCBI Taxonomy" id="390850"/>
    <lineage>
        <taxon>Eukaryota</taxon>
        <taxon>Metazoa</taxon>
        <taxon>Ecdysozoa</taxon>
        <taxon>Nematoda</taxon>
        <taxon>Chromadorea</taxon>
        <taxon>Rhabditida</taxon>
        <taxon>Tylenchina</taxon>
        <taxon>Tylenchomorpha</taxon>
        <taxon>Tylenchoidea</taxon>
        <taxon>Meloidogynidae</taxon>
        <taxon>Meloidogyninae</taxon>
        <taxon>Meloidogyne</taxon>
    </lineage>
</organism>
<name>A0A6V7UUB6_MELEN</name>
<dbReference type="GO" id="GO:0007346">
    <property type="term" value="P:regulation of mitotic cell cycle"/>
    <property type="evidence" value="ECO:0007669"/>
    <property type="project" value="TreeGrafter"/>
</dbReference>
<evidence type="ECO:0000256" key="9">
    <source>
        <dbReference type="ARBA" id="ARBA00048367"/>
    </source>
</evidence>
<keyword evidence="6" id="KW-0418">Kinase</keyword>
<feature type="region of interest" description="Disordered" evidence="10">
    <location>
        <begin position="404"/>
        <end position="450"/>
    </location>
</feature>